<reference evidence="2" key="1">
    <citation type="submission" date="2022-07" db="EMBL/GenBank/DDBJ databases">
        <title>The genome of Lyophyllum shimeji provides insight into the initial evolution of ectomycorrhizal fungal genome.</title>
        <authorList>
            <person name="Kobayashi Y."/>
            <person name="Shibata T."/>
            <person name="Hirakawa H."/>
            <person name="Shigenobu S."/>
            <person name="Nishiyama T."/>
            <person name="Yamada A."/>
            <person name="Hasebe M."/>
            <person name="Kawaguchi M."/>
        </authorList>
    </citation>
    <scope>NUCLEOTIDE SEQUENCE</scope>
    <source>
        <strain evidence="2">AT787</strain>
    </source>
</reference>
<feature type="compositionally biased region" description="Polar residues" evidence="1">
    <location>
        <begin position="65"/>
        <end position="84"/>
    </location>
</feature>
<comment type="caution">
    <text evidence="2">The sequence shown here is derived from an EMBL/GenBank/DDBJ whole genome shotgun (WGS) entry which is preliminary data.</text>
</comment>
<keyword evidence="3" id="KW-1185">Reference proteome</keyword>
<gene>
    <name evidence="2" type="ORF">LshimejAT787_2600460</name>
</gene>
<dbReference type="EMBL" id="BRPK01000026">
    <property type="protein sequence ID" value="GLB45713.1"/>
    <property type="molecule type" value="Genomic_DNA"/>
</dbReference>
<evidence type="ECO:0000313" key="3">
    <source>
        <dbReference type="Proteomes" id="UP001063166"/>
    </source>
</evidence>
<evidence type="ECO:0000313" key="2">
    <source>
        <dbReference type="EMBL" id="GLB45713.1"/>
    </source>
</evidence>
<accession>A0A9P3UUK4</accession>
<sequence length="90" mass="9830">MSILSRIPCGISSVRCKTTTTSILLSAAGRKPSNARLKLTAGTSTSKSRRGHRLTSGDYRRGSRGRTQSLRDQSMEQSQLNHRFSYTGGV</sequence>
<dbReference type="AlphaFoldDB" id="A0A9P3UUK4"/>
<protein>
    <submittedName>
        <fullName evidence="2">Uncharacterized protein</fullName>
    </submittedName>
</protein>
<evidence type="ECO:0000256" key="1">
    <source>
        <dbReference type="SAM" id="MobiDB-lite"/>
    </source>
</evidence>
<name>A0A9P3UUK4_LYOSH</name>
<feature type="region of interest" description="Disordered" evidence="1">
    <location>
        <begin position="35"/>
        <end position="90"/>
    </location>
</feature>
<proteinExistence type="predicted"/>
<dbReference type="Proteomes" id="UP001063166">
    <property type="component" value="Unassembled WGS sequence"/>
</dbReference>
<organism evidence="2 3">
    <name type="scientific">Lyophyllum shimeji</name>
    <name type="common">Hon-shimeji</name>
    <name type="synonym">Tricholoma shimeji</name>
    <dbReference type="NCBI Taxonomy" id="47721"/>
    <lineage>
        <taxon>Eukaryota</taxon>
        <taxon>Fungi</taxon>
        <taxon>Dikarya</taxon>
        <taxon>Basidiomycota</taxon>
        <taxon>Agaricomycotina</taxon>
        <taxon>Agaricomycetes</taxon>
        <taxon>Agaricomycetidae</taxon>
        <taxon>Agaricales</taxon>
        <taxon>Tricholomatineae</taxon>
        <taxon>Lyophyllaceae</taxon>
        <taxon>Lyophyllum</taxon>
    </lineage>
</organism>